<keyword evidence="3" id="KW-0456">Lyase</keyword>
<evidence type="ECO:0000313" key="4">
    <source>
        <dbReference type="Proteomes" id="UP000317977"/>
    </source>
</evidence>
<comment type="caution">
    <text evidence="3">The sequence shown here is derived from an EMBL/GenBank/DDBJ whole genome shotgun (WGS) entry which is preliminary data.</text>
</comment>
<dbReference type="Gene3D" id="1.10.12.10">
    <property type="entry name" value="Lyase 2-enoyl-coa Hydratase, Chain A, domain 2"/>
    <property type="match status" value="1"/>
</dbReference>
<dbReference type="PANTHER" id="PTHR43459">
    <property type="entry name" value="ENOYL-COA HYDRATASE"/>
    <property type="match status" value="1"/>
</dbReference>
<dbReference type="AlphaFoldDB" id="A0A5C6EL43"/>
<dbReference type="PROSITE" id="PS00166">
    <property type="entry name" value="ENOYL_COA_HYDRATASE"/>
    <property type="match status" value="1"/>
</dbReference>
<dbReference type="InterPro" id="IPR029045">
    <property type="entry name" value="ClpP/crotonase-like_dom_sf"/>
</dbReference>
<evidence type="ECO:0000256" key="2">
    <source>
        <dbReference type="RuleBase" id="RU003707"/>
    </source>
</evidence>
<accession>A0A5C6EL43</accession>
<name>A0A5C6EL43_9BACT</name>
<proteinExistence type="inferred from homology"/>
<evidence type="ECO:0000256" key="1">
    <source>
        <dbReference type="ARBA" id="ARBA00005254"/>
    </source>
</evidence>
<dbReference type="Pfam" id="PF00378">
    <property type="entry name" value="ECH_1"/>
    <property type="match status" value="1"/>
</dbReference>
<keyword evidence="4" id="KW-1185">Reference proteome</keyword>
<gene>
    <name evidence="3" type="primary">paaF</name>
    <name evidence="3" type="ORF">Poly59_37980</name>
</gene>
<dbReference type="EMBL" id="SJPX01000004">
    <property type="protein sequence ID" value="TWU49184.1"/>
    <property type="molecule type" value="Genomic_DNA"/>
</dbReference>
<dbReference type="GO" id="GO:0004300">
    <property type="term" value="F:enoyl-CoA hydratase activity"/>
    <property type="evidence" value="ECO:0007669"/>
    <property type="project" value="UniProtKB-EC"/>
</dbReference>
<reference evidence="3 4" key="1">
    <citation type="submission" date="2019-02" db="EMBL/GenBank/DDBJ databases">
        <title>Deep-cultivation of Planctomycetes and their phenomic and genomic characterization uncovers novel biology.</title>
        <authorList>
            <person name="Wiegand S."/>
            <person name="Jogler M."/>
            <person name="Boedeker C."/>
            <person name="Pinto D."/>
            <person name="Vollmers J."/>
            <person name="Rivas-Marin E."/>
            <person name="Kohn T."/>
            <person name="Peeters S.H."/>
            <person name="Heuer A."/>
            <person name="Rast P."/>
            <person name="Oberbeckmann S."/>
            <person name="Bunk B."/>
            <person name="Jeske O."/>
            <person name="Meyerdierks A."/>
            <person name="Storesund J.E."/>
            <person name="Kallscheuer N."/>
            <person name="Luecker S."/>
            <person name="Lage O.M."/>
            <person name="Pohl T."/>
            <person name="Merkel B.J."/>
            <person name="Hornburger P."/>
            <person name="Mueller R.-W."/>
            <person name="Bruemmer F."/>
            <person name="Labrenz M."/>
            <person name="Spormann A.M."/>
            <person name="Op Den Camp H."/>
            <person name="Overmann J."/>
            <person name="Amann R."/>
            <person name="Jetten M.S.M."/>
            <person name="Mascher T."/>
            <person name="Medema M.H."/>
            <person name="Devos D.P."/>
            <person name="Kaster A.-K."/>
            <person name="Ovreas L."/>
            <person name="Rohde M."/>
            <person name="Galperin M.Y."/>
            <person name="Jogler C."/>
        </authorList>
    </citation>
    <scope>NUCLEOTIDE SEQUENCE [LARGE SCALE GENOMIC DNA]</scope>
    <source>
        <strain evidence="3 4">Poly59</strain>
    </source>
</reference>
<dbReference type="OrthoDB" id="370015at2"/>
<dbReference type="SUPFAM" id="SSF52096">
    <property type="entry name" value="ClpP/crotonase"/>
    <property type="match status" value="1"/>
</dbReference>
<dbReference type="CDD" id="cd06558">
    <property type="entry name" value="crotonase-like"/>
    <property type="match status" value="1"/>
</dbReference>
<sequence length="261" mass="27629">MQHVDVKIHGNVATILMDRASVRNSLHPTLIEDLQTAFSDVHQEKRVRAVVLSGSGDHFCAGTDLRVFGEIVALPEEESFAQWHAAWGHLTELFESMLRFPKPIVAAVDGAAIGAGLGLALACDIIVPSTRASFGANAVRRGLVGGATAALLAFRAGGATAARMTLTGEAIDADEAWRLGLALSPVLPDQIWVTAKEVAEKCSHGPREAVQATKRLLNESIGETLMTQLAAGAADSATACTTESAIEGIQSFLEQRTPKWP</sequence>
<dbReference type="EC" id="4.2.1.17" evidence="3"/>
<dbReference type="Proteomes" id="UP000317977">
    <property type="component" value="Unassembled WGS sequence"/>
</dbReference>
<dbReference type="InterPro" id="IPR001753">
    <property type="entry name" value="Enoyl-CoA_hydra/iso"/>
</dbReference>
<organism evidence="3 4">
    <name type="scientific">Rubripirellula reticaptiva</name>
    <dbReference type="NCBI Taxonomy" id="2528013"/>
    <lineage>
        <taxon>Bacteria</taxon>
        <taxon>Pseudomonadati</taxon>
        <taxon>Planctomycetota</taxon>
        <taxon>Planctomycetia</taxon>
        <taxon>Pirellulales</taxon>
        <taxon>Pirellulaceae</taxon>
        <taxon>Rubripirellula</taxon>
    </lineage>
</organism>
<dbReference type="InterPro" id="IPR014748">
    <property type="entry name" value="Enoyl-CoA_hydra_C"/>
</dbReference>
<dbReference type="RefSeq" id="WP_146535482.1">
    <property type="nucleotide sequence ID" value="NZ_SJPX01000004.1"/>
</dbReference>
<dbReference type="Gene3D" id="3.90.226.10">
    <property type="entry name" value="2-enoyl-CoA Hydratase, Chain A, domain 1"/>
    <property type="match status" value="1"/>
</dbReference>
<dbReference type="InterPro" id="IPR018376">
    <property type="entry name" value="Enoyl-CoA_hyd/isom_CS"/>
</dbReference>
<protein>
    <submittedName>
        <fullName evidence="3">2,3-dehydroadipyl-CoA hydratase</fullName>
        <ecNumber evidence="3">4.2.1.17</ecNumber>
    </submittedName>
</protein>
<comment type="similarity">
    <text evidence="1 2">Belongs to the enoyl-CoA hydratase/isomerase family.</text>
</comment>
<dbReference type="PANTHER" id="PTHR43459:SF1">
    <property type="entry name" value="EG:BACN32G11.4 PROTEIN"/>
    <property type="match status" value="1"/>
</dbReference>
<evidence type="ECO:0000313" key="3">
    <source>
        <dbReference type="EMBL" id="TWU49184.1"/>
    </source>
</evidence>